<dbReference type="PANTHER" id="PTHR24148:SF64">
    <property type="entry name" value="HETEROKARYON INCOMPATIBILITY DOMAIN-CONTAINING PROTEIN"/>
    <property type="match status" value="1"/>
</dbReference>
<comment type="caution">
    <text evidence="2">The sequence shown here is derived from an EMBL/GenBank/DDBJ whole genome shotgun (WGS) entry which is preliminary data.</text>
</comment>
<dbReference type="EMBL" id="JAGMUV010000004">
    <property type="protein sequence ID" value="KAH7161701.1"/>
    <property type="molecule type" value="Genomic_DNA"/>
</dbReference>
<feature type="non-terminal residue" evidence="2">
    <location>
        <position position="371"/>
    </location>
</feature>
<keyword evidence="3" id="KW-1185">Reference proteome</keyword>
<gene>
    <name evidence="2" type="ORF">EDB81DRAFT_642967</name>
</gene>
<feature type="domain" description="Heterokaryon incompatibility" evidence="1">
    <location>
        <begin position="54"/>
        <end position="221"/>
    </location>
</feature>
<dbReference type="InterPro" id="IPR052895">
    <property type="entry name" value="HetReg/Transcr_Mod"/>
</dbReference>
<name>A0A9P9FH73_9HYPO</name>
<evidence type="ECO:0000313" key="3">
    <source>
        <dbReference type="Proteomes" id="UP000738349"/>
    </source>
</evidence>
<dbReference type="Pfam" id="PF06985">
    <property type="entry name" value="HET"/>
    <property type="match status" value="1"/>
</dbReference>
<dbReference type="AlphaFoldDB" id="A0A9P9FH73"/>
<accession>A0A9P9FH73</accession>
<dbReference type="OrthoDB" id="194358at2759"/>
<dbReference type="InterPro" id="IPR010730">
    <property type="entry name" value="HET"/>
</dbReference>
<dbReference type="Proteomes" id="UP000738349">
    <property type="component" value="Unassembled WGS sequence"/>
</dbReference>
<organism evidence="2 3">
    <name type="scientific">Dactylonectria macrodidyma</name>
    <dbReference type="NCBI Taxonomy" id="307937"/>
    <lineage>
        <taxon>Eukaryota</taxon>
        <taxon>Fungi</taxon>
        <taxon>Dikarya</taxon>
        <taxon>Ascomycota</taxon>
        <taxon>Pezizomycotina</taxon>
        <taxon>Sordariomycetes</taxon>
        <taxon>Hypocreomycetidae</taxon>
        <taxon>Hypocreales</taxon>
        <taxon>Nectriaceae</taxon>
        <taxon>Dactylonectria</taxon>
    </lineage>
</organism>
<protein>
    <submittedName>
        <fullName evidence="2">Heterokaryon incompatibility protein-domain-containing protein</fullName>
    </submittedName>
</protein>
<evidence type="ECO:0000259" key="1">
    <source>
        <dbReference type="Pfam" id="PF06985"/>
    </source>
</evidence>
<dbReference type="PANTHER" id="PTHR24148">
    <property type="entry name" value="ANKYRIN REPEAT DOMAIN-CONTAINING PROTEIN 39 HOMOLOG-RELATED"/>
    <property type="match status" value="1"/>
</dbReference>
<evidence type="ECO:0000313" key="2">
    <source>
        <dbReference type="EMBL" id="KAH7161701.1"/>
    </source>
</evidence>
<sequence length="371" mass="42057">MTEPLPPPLQYYPLSGPRNIRVLVLEPASKLTQPIRCSFREISLDKAGAGAFRYEALSYTWGAPKGTRPILCMGQTILVTPNCESALVHLRHSFRPQNLWIDAICIDQQSVSEKNQQVPLMGDIYRCASTSILWLGPANDPKLSAALRHAARYGAAGQGVRQAFRTVRPSKSSGEYETQWEARIICKYMWNLYCVSRFSESERIAALCTNEWFSRMWTIQEFLLSKSAVFLMGKTKCPALALYTYYRFGKDLVKRTDLEHYRMRNSLLALSPISVEGDAFKNFMFMLIQLAGLNKATDARDKVYGMIAFLEHKSAGLQLPDVDYNKTLAEVYESFTRSLIAATKSLWPLEILNDLSQQEPNGLPSWVLDLR</sequence>
<proteinExistence type="predicted"/>
<reference evidence="2" key="1">
    <citation type="journal article" date="2021" name="Nat. Commun.">
        <title>Genetic determinants of endophytism in the Arabidopsis root mycobiome.</title>
        <authorList>
            <person name="Mesny F."/>
            <person name="Miyauchi S."/>
            <person name="Thiergart T."/>
            <person name="Pickel B."/>
            <person name="Atanasova L."/>
            <person name="Karlsson M."/>
            <person name="Huettel B."/>
            <person name="Barry K.W."/>
            <person name="Haridas S."/>
            <person name="Chen C."/>
            <person name="Bauer D."/>
            <person name="Andreopoulos W."/>
            <person name="Pangilinan J."/>
            <person name="LaButti K."/>
            <person name="Riley R."/>
            <person name="Lipzen A."/>
            <person name="Clum A."/>
            <person name="Drula E."/>
            <person name="Henrissat B."/>
            <person name="Kohler A."/>
            <person name="Grigoriev I.V."/>
            <person name="Martin F.M."/>
            <person name="Hacquard S."/>
        </authorList>
    </citation>
    <scope>NUCLEOTIDE SEQUENCE</scope>
    <source>
        <strain evidence="2">MPI-CAGE-AT-0147</strain>
    </source>
</reference>